<evidence type="ECO:0000259" key="2">
    <source>
        <dbReference type="Pfam" id="PF13628"/>
    </source>
</evidence>
<dbReference type="PANTHER" id="PTHR38593">
    <property type="entry name" value="BLR2558 PROTEIN"/>
    <property type="match status" value="1"/>
</dbReference>
<feature type="signal peptide" evidence="1">
    <location>
        <begin position="1"/>
        <end position="30"/>
    </location>
</feature>
<keyword evidence="4" id="KW-1185">Reference proteome</keyword>
<dbReference type="PANTHER" id="PTHR38593:SF1">
    <property type="entry name" value="BLR2558 PROTEIN"/>
    <property type="match status" value="1"/>
</dbReference>
<name>A0A9W6W3S1_9ACTN</name>
<dbReference type="RefSeq" id="WP_285578000.1">
    <property type="nucleotide sequence ID" value="NZ_BSTK01000010.1"/>
</dbReference>
<evidence type="ECO:0000256" key="1">
    <source>
        <dbReference type="SAM" id="SignalP"/>
    </source>
</evidence>
<evidence type="ECO:0000313" key="3">
    <source>
        <dbReference type="EMBL" id="GLY88266.1"/>
    </source>
</evidence>
<dbReference type="InterPro" id="IPR012347">
    <property type="entry name" value="Ferritin-like"/>
</dbReference>
<dbReference type="AlphaFoldDB" id="A0A9W6W3S1"/>
<reference evidence="3" key="1">
    <citation type="submission" date="2023-03" db="EMBL/GenBank/DDBJ databases">
        <title>Actinoallomurus iriomotensis NBRC 103684.</title>
        <authorList>
            <person name="Ichikawa N."/>
            <person name="Sato H."/>
            <person name="Tonouchi N."/>
        </authorList>
    </citation>
    <scope>NUCLEOTIDE SEQUENCE</scope>
    <source>
        <strain evidence="3">NBRC 103684</strain>
    </source>
</reference>
<feature type="domain" description="DUF4142" evidence="2">
    <location>
        <begin position="42"/>
        <end position="174"/>
    </location>
</feature>
<sequence length="180" mass="18510">MKRHSSRLTIAMLALTGAAACSVGGSAVHAANTGTPSPAGGDRTWLAALHQANLAEIQAGELAKKKGSTAAVRSAGAMLVTDHVASDDQVTRVAKSLRITLPSSAAPSDAAAASRLGNESGGQFDHDFVSTMMTGHQRLIGKTQTEIAKGTEPQIRTLAQNTLPVLRKHLATLRKAAPTG</sequence>
<gene>
    <name evidence="3" type="ORF">Airi02_061950</name>
</gene>
<accession>A0A9W6W3S1</accession>
<dbReference type="EMBL" id="BSTK01000010">
    <property type="protein sequence ID" value="GLY88266.1"/>
    <property type="molecule type" value="Genomic_DNA"/>
</dbReference>
<evidence type="ECO:0000313" key="4">
    <source>
        <dbReference type="Proteomes" id="UP001165074"/>
    </source>
</evidence>
<keyword evidence="1" id="KW-0732">Signal</keyword>
<comment type="caution">
    <text evidence="3">The sequence shown here is derived from an EMBL/GenBank/DDBJ whole genome shotgun (WGS) entry which is preliminary data.</text>
</comment>
<dbReference type="PROSITE" id="PS51257">
    <property type="entry name" value="PROKAR_LIPOPROTEIN"/>
    <property type="match status" value="1"/>
</dbReference>
<proteinExistence type="predicted"/>
<protein>
    <recommendedName>
        <fullName evidence="2">DUF4142 domain-containing protein</fullName>
    </recommendedName>
</protein>
<dbReference type="Pfam" id="PF13628">
    <property type="entry name" value="DUF4142"/>
    <property type="match status" value="1"/>
</dbReference>
<dbReference type="InterPro" id="IPR025419">
    <property type="entry name" value="DUF4142"/>
</dbReference>
<organism evidence="3 4">
    <name type="scientific">Actinoallomurus iriomotensis</name>
    <dbReference type="NCBI Taxonomy" id="478107"/>
    <lineage>
        <taxon>Bacteria</taxon>
        <taxon>Bacillati</taxon>
        <taxon>Actinomycetota</taxon>
        <taxon>Actinomycetes</taxon>
        <taxon>Streptosporangiales</taxon>
        <taxon>Thermomonosporaceae</taxon>
        <taxon>Actinoallomurus</taxon>
    </lineage>
</organism>
<dbReference type="Proteomes" id="UP001165074">
    <property type="component" value="Unassembled WGS sequence"/>
</dbReference>
<feature type="chain" id="PRO_5040903388" description="DUF4142 domain-containing protein" evidence="1">
    <location>
        <begin position="31"/>
        <end position="180"/>
    </location>
</feature>
<dbReference type="Gene3D" id="1.20.1260.10">
    <property type="match status" value="1"/>
</dbReference>